<dbReference type="Proteomes" id="UP000801492">
    <property type="component" value="Unassembled WGS sequence"/>
</dbReference>
<dbReference type="GO" id="GO:0006364">
    <property type="term" value="P:rRNA processing"/>
    <property type="evidence" value="ECO:0007669"/>
    <property type="project" value="UniProtKB-KW"/>
</dbReference>
<comment type="similarity">
    <text evidence="2">Belongs to the TSR2 family.</text>
</comment>
<feature type="compositionally biased region" description="Polar residues" evidence="5">
    <location>
        <begin position="126"/>
        <end position="135"/>
    </location>
</feature>
<dbReference type="OrthoDB" id="263560at2759"/>
<keyword evidence="7" id="KW-1185">Reference proteome</keyword>
<feature type="region of interest" description="Disordered" evidence="5">
    <location>
        <begin position="119"/>
        <end position="157"/>
    </location>
</feature>
<keyword evidence="4" id="KW-0698">rRNA processing</keyword>
<accession>A0A8K0GEP7</accession>
<evidence type="ECO:0000256" key="4">
    <source>
        <dbReference type="ARBA" id="ARBA00022552"/>
    </source>
</evidence>
<evidence type="ECO:0000256" key="3">
    <source>
        <dbReference type="ARBA" id="ARBA00017551"/>
    </source>
</evidence>
<dbReference type="InterPro" id="IPR019398">
    <property type="entry name" value="Pre-rRNA_process_TSR2"/>
</dbReference>
<sequence>MEEKFRPIVEHIFNNWTALQLAVEHSMGGPNSRNLAVDFVDEIARYCVEEANVDVSDIQDELEGVMDEWFDTLCEDNSPAEIANLLFRFLSLLRDGNTAQCELEYQNLPTCKLWLSKPQPAPKSEATCSNNSQEQDSTDVPMEEDSEWTEVKSRKRR</sequence>
<name>A0A8K0GEP7_IGNLU</name>
<comment type="function">
    <text evidence="1">May be involved in 20S pre-rRNA processing.</text>
</comment>
<reference evidence="6" key="1">
    <citation type="submission" date="2019-08" db="EMBL/GenBank/DDBJ databases">
        <title>The genome of the North American firefly Photinus pyralis.</title>
        <authorList>
            <consortium name="Photinus pyralis genome working group"/>
            <person name="Fallon T.R."/>
            <person name="Sander Lower S.E."/>
            <person name="Weng J.-K."/>
        </authorList>
    </citation>
    <scope>NUCLEOTIDE SEQUENCE</scope>
    <source>
        <strain evidence="6">TRF0915ILg1</strain>
        <tissue evidence="6">Whole body</tissue>
    </source>
</reference>
<evidence type="ECO:0000313" key="6">
    <source>
        <dbReference type="EMBL" id="KAF2901890.1"/>
    </source>
</evidence>
<dbReference type="Pfam" id="PF10273">
    <property type="entry name" value="WGG"/>
    <property type="match status" value="1"/>
</dbReference>
<protein>
    <recommendedName>
        <fullName evidence="3">Pre-rRNA-processing protein TSR2 homolog</fullName>
    </recommendedName>
</protein>
<evidence type="ECO:0000256" key="2">
    <source>
        <dbReference type="ARBA" id="ARBA00006524"/>
    </source>
</evidence>
<dbReference type="PANTHER" id="PTHR21250">
    <property type="entry name" value="PRE-RRNA-PROCESSING PROTEIN TSR2 HOMOLOG"/>
    <property type="match status" value="1"/>
</dbReference>
<dbReference type="AlphaFoldDB" id="A0A8K0GEP7"/>
<dbReference type="EMBL" id="VTPC01001459">
    <property type="protein sequence ID" value="KAF2901890.1"/>
    <property type="molecule type" value="Genomic_DNA"/>
</dbReference>
<comment type="caution">
    <text evidence="6">The sequence shown here is derived from an EMBL/GenBank/DDBJ whole genome shotgun (WGS) entry which is preliminary data.</text>
</comment>
<proteinExistence type="inferred from homology"/>
<gene>
    <name evidence="6" type="ORF">ILUMI_04291</name>
</gene>
<organism evidence="6 7">
    <name type="scientific">Ignelater luminosus</name>
    <name type="common">Cucubano</name>
    <name type="synonym">Pyrophorus luminosus</name>
    <dbReference type="NCBI Taxonomy" id="2038154"/>
    <lineage>
        <taxon>Eukaryota</taxon>
        <taxon>Metazoa</taxon>
        <taxon>Ecdysozoa</taxon>
        <taxon>Arthropoda</taxon>
        <taxon>Hexapoda</taxon>
        <taxon>Insecta</taxon>
        <taxon>Pterygota</taxon>
        <taxon>Neoptera</taxon>
        <taxon>Endopterygota</taxon>
        <taxon>Coleoptera</taxon>
        <taxon>Polyphaga</taxon>
        <taxon>Elateriformia</taxon>
        <taxon>Elateroidea</taxon>
        <taxon>Elateridae</taxon>
        <taxon>Agrypninae</taxon>
        <taxon>Pyrophorini</taxon>
        <taxon>Ignelater</taxon>
    </lineage>
</organism>
<evidence type="ECO:0000256" key="5">
    <source>
        <dbReference type="SAM" id="MobiDB-lite"/>
    </source>
</evidence>
<evidence type="ECO:0000256" key="1">
    <source>
        <dbReference type="ARBA" id="ARBA00002210"/>
    </source>
</evidence>
<evidence type="ECO:0000313" key="7">
    <source>
        <dbReference type="Proteomes" id="UP000801492"/>
    </source>
</evidence>